<evidence type="ECO:0000256" key="3">
    <source>
        <dbReference type="SAM" id="Phobius"/>
    </source>
</evidence>
<accession>A0AAV8XN67</accession>
<dbReference type="Proteomes" id="UP001162156">
    <property type="component" value="Unassembled WGS sequence"/>
</dbReference>
<dbReference type="AlphaFoldDB" id="A0AAV8XN67"/>
<proteinExistence type="predicted"/>
<gene>
    <name evidence="5" type="ORF">NQ314_010946</name>
</gene>
<keyword evidence="3" id="KW-0812">Transmembrane</keyword>
<protein>
    <recommendedName>
        <fullName evidence="4">DDE Tnp4 domain-containing protein</fullName>
    </recommendedName>
</protein>
<organism evidence="5 6">
    <name type="scientific">Rhamnusium bicolor</name>
    <dbReference type="NCBI Taxonomy" id="1586634"/>
    <lineage>
        <taxon>Eukaryota</taxon>
        <taxon>Metazoa</taxon>
        <taxon>Ecdysozoa</taxon>
        <taxon>Arthropoda</taxon>
        <taxon>Hexapoda</taxon>
        <taxon>Insecta</taxon>
        <taxon>Pterygota</taxon>
        <taxon>Neoptera</taxon>
        <taxon>Endopterygota</taxon>
        <taxon>Coleoptera</taxon>
        <taxon>Polyphaga</taxon>
        <taxon>Cucujiformia</taxon>
        <taxon>Chrysomeloidea</taxon>
        <taxon>Cerambycidae</taxon>
        <taxon>Lepturinae</taxon>
        <taxon>Rhagiini</taxon>
        <taxon>Rhamnusium</taxon>
    </lineage>
</organism>
<reference evidence="5" key="1">
    <citation type="journal article" date="2023" name="Insect Mol. Biol.">
        <title>Genome sequencing provides insights into the evolution of gene families encoding plant cell wall-degrading enzymes in longhorned beetles.</title>
        <authorList>
            <person name="Shin N.R."/>
            <person name="Okamura Y."/>
            <person name="Kirsch R."/>
            <person name="Pauchet Y."/>
        </authorList>
    </citation>
    <scope>NUCLEOTIDE SEQUENCE</scope>
    <source>
        <strain evidence="5">RBIC_L_NR</strain>
    </source>
</reference>
<sequence>MGCGGRITDKMIVEESGFLDLLKPGFHVMADRGFKHLEEQLQARGNTLVRPPFALSSKKCTKEEVKEAKRIASLRIHVERVISRVREYAILKPHARIHSKLIKYLDLIVYIVCGLINIQNYLVK</sequence>
<dbReference type="InterPro" id="IPR027806">
    <property type="entry name" value="HARBI1_dom"/>
</dbReference>
<keyword evidence="2" id="KW-0479">Metal-binding</keyword>
<keyword evidence="3" id="KW-0472">Membrane</keyword>
<evidence type="ECO:0000256" key="1">
    <source>
        <dbReference type="ARBA" id="ARBA00001968"/>
    </source>
</evidence>
<dbReference type="Pfam" id="PF13359">
    <property type="entry name" value="DDE_Tnp_4"/>
    <property type="match status" value="1"/>
</dbReference>
<dbReference type="EMBL" id="JANEYF010003031">
    <property type="protein sequence ID" value="KAJ8939922.1"/>
    <property type="molecule type" value="Genomic_DNA"/>
</dbReference>
<comment type="caution">
    <text evidence="5">The sequence shown here is derived from an EMBL/GenBank/DDBJ whole genome shotgun (WGS) entry which is preliminary data.</text>
</comment>
<evidence type="ECO:0000313" key="6">
    <source>
        <dbReference type="Proteomes" id="UP001162156"/>
    </source>
</evidence>
<dbReference type="PANTHER" id="PTHR23080:SF143">
    <property type="entry name" value="SI:DKEY-56D12.4"/>
    <property type="match status" value="1"/>
</dbReference>
<feature type="transmembrane region" description="Helical" evidence="3">
    <location>
        <begin position="101"/>
        <end position="122"/>
    </location>
</feature>
<keyword evidence="6" id="KW-1185">Reference proteome</keyword>
<name>A0AAV8XN67_9CUCU</name>
<dbReference type="PANTHER" id="PTHR23080">
    <property type="entry name" value="THAP DOMAIN PROTEIN"/>
    <property type="match status" value="1"/>
</dbReference>
<evidence type="ECO:0000256" key="2">
    <source>
        <dbReference type="ARBA" id="ARBA00022723"/>
    </source>
</evidence>
<comment type="cofactor">
    <cofactor evidence="1">
        <name>a divalent metal cation</name>
        <dbReference type="ChEBI" id="CHEBI:60240"/>
    </cofactor>
</comment>
<keyword evidence="3" id="KW-1133">Transmembrane helix</keyword>
<evidence type="ECO:0000259" key="4">
    <source>
        <dbReference type="Pfam" id="PF13359"/>
    </source>
</evidence>
<dbReference type="GO" id="GO:0046872">
    <property type="term" value="F:metal ion binding"/>
    <property type="evidence" value="ECO:0007669"/>
    <property type="project" value="UniProtKB-KW"/>
</dbReference>
<evidence type="ECO:0000313" key="5">
    <source>
        <dbReference type="EMBL" id="KAJ8939922.1"/>
    </source>
</evidence>
<feature type="domain" description="DDE Tnp4" evidence="4">
    <location>
        <begin position="2"/>
        <end position="117"/>
    </location>
</feature>